<dbReference type="GO" id="GO:0008483">
    <property type="term" value="F:transaminase activity"/>
    <property type="evidence" value="ECO:0007669"/>
    <property type="project" value="UniProtKB-KW"/>
</dbReference>
<comment type="cofactor">
    <cofactor evidence="1 6">
        <name>pyridoxal 5'-phosphate</name>
        <dbReference type="ChEBI" id="CHEBI:597326"/>
    </cofactor>
</comment>
<dbReference type="RefSeq" id="WP_194855220.1">
    <property type="nucleotide sequence ID" value="NZ_ARXR01000004.1"/>
</dbReference>
<dbReference type="Proteomes" id="UP000644441">
    <property type="component" value="Unassembled WGS sequence"/>
</dbReference>
<dbReference type="PROSITE" id="PS00105">
    <property type="entry name" value="AA_TRANSFER_CLASS_1"/>
    <property type="match status" value="1"/>
</dbReference>
<evidence type="ECO:0000313" key="8">
    <source>
        <dbReference type="EMBL" id="MBF5052155.1"/>
    </source>
</evidence>
<keyword evidence="9" id="KW-1185">Reference proteome</keyword>
<dbReference type="InterPro" id="IPR004839">
    <property type="entry name" value="Aminotransferase_I/II_large"/>
</dbReference>
<dbReference type="CDD" id="cd00609">
    <property type="entry name" value="AAT_like"/>
    <property type="match status" value="1"/>
</dbReference>
<dbReference type="InterPro" id="IPR015422">
    <property type="entry name" value="PyrdxlP-dep_Trfase_small"/>
</dbReference>
<dbReference type="Gene3D" id="3.90.1150.10">
    <property type="entry name" value="Aspartate Aminotransferase, domain 1"/>
    <property type="match status" value="1"/>
</dbReference>
<dbReference type="InterPro" id="IPR015424">
    <property type="entry name" value="PyrdxlP-dep_Trfase"/>
</dbReference>
<evidence type="ECO:0000256" key="5">
    <source>
        <dbReference type="ARBA" id="ARBA00022898"/>
    </source>
</evidence>
<dbReference type="Pfam" id="PF00155">
    <property type="entry name" value="Aminotran_1_2"/>
    <property type="match status" value="1"/>
</dbReference>
<dbReference type="PANTHER" id="PTHR46383:SF1">
    <property type="entry name" value="ASPARTATE AMINOTRANSFERASE"/>
    <property type="match status" value="1"/>
</dbReference>
<dbReference type="EMBL" id="ARXR01000004">
    <property type="protein sequence ID" value="MBF5052155.1"/>
    <property type="molecule type" value="Genomic_DNA"/>
</dbReference>
<comment type="similarity">
    <text evidence="2 6">Belongs to the class-I pyridoxal-phosphate-dependent aminotransferase family.</text>
</comment>
<comment type="caution">
    <text evidence="8">The sequence shown here is derived from an EMBL/GenBank/DDBJ whole genome shotgun (WGS) entry which is preliminary data.</text>
</comment>
<feature type="domain" description="Aminotransferase class I/classII large" evidence="7">
    <location>
        <begin position="39"/>
        <end position="384"/>
    </location>
</feature>
<dbReference type="PANTHER" id="PTHR46383">
    <property type="entry name" value="ASPARTATE AMINOTRANSFERASE"/>
    <property type="match status" value="1"/>
</dbReference>
<keyword evidence="3 6" id="KW-0032">Aminotransferase</keyword>
<dbReference type="InterPro" id="IPR015421">
    <property type="entry name" value="PyrdxlP-dep_Trfase_major"/>
</dbReference>
<dbReference type="InterPro" id="IPR050596">
    <property type="entry name" value="AspAT/PAT-like"/>
</dbReference>
<evidence type="ECO:0000256" key="2">
    <source>
        <dbReference type="ARBA" id="ARBA00007441"/>
    </source>
</evidence>
<dbReference type="EC" id="2.6.1.-" evidence="6"/>
<protein>
    <recommendedName>
        <fullName evidence="6">Aminotransferase</fullName>
        <ecNumber evidence="6">2.6.1.-</ecNumber>
    </recommendedName>
</protein>
<evidence type="ECO:0000313" key="9">
    <source>
        <dbReference type="Proteomes" id="UP000644441"/>
    </source>
</evidence>
<evidence type="ECO:0000256" key="3">
    <source>
        <dbReference type="ARBA" id="ARBA00022576"/>
    </source>
</evidence>
<keyword evidence="5" id="KW-0663">Pyridoxal phosphate</keyword>
<keyword evidence="4 6" id="KW-0808">Transferase</keyword>
<proteinExistence type="inferred from homology"/>
<accession>A0ABS0ADH8</accession>
<name>A0ABS0ADH8_9GAMM</name>
<gene>
    <name evidence="8" type="ORF">ISO4_00757</name>
</gene>
<evidence type="ECO:0000259" key="7">
    <source>
        <dbReference type="Pfam" id="PF00155"/>
    </source>
</evidence>
<reference evidence="8 9" key="1">
    <citation type="submission" date="2012-09" db="EMBL/GenBank/DDBJ databases">
        <title>Genome Sequence of alkane-degrading Bacterium Alcanivorax venustensis ISO4.</title>
        <authorList>
            <person name="Lai Q."/>
            <person name="Shao Z."/>
        </authorList>
    </citation>
    <scope>NUCLEOTIDE SEQUENCE [LARGE SCALE GENOMIC DNA]</scope>
    <source>
        <strain evidence="8 9">ISO4</strain>
    </source>
</reference>
<dbReference type="InterPro" id="IPR004838">
    <property type="entry name" value="NHTrfase_class1_PyrdxlP-BS"/>
</dbReference>
<evidence type="ECO:0000256" key="4">
    <source>
        <dbReference type="ARBA" id="ARBA00022679"/>
    </source>
</evidence>
<evidence type="ECO:0000256" key="6">
    <source>
        <dbReference type="RuleBase" id="RU000481"/>
    </source>
</evidence>
<sequence>MTAEFHPSVNLNLNVRGLGVSATLAINELSNELLAQGRPVFKLGLGQSPFPVPASVVGALREHAAAKDYLPVLGLPALRRAVAGYWQRWQGVSFSPDNIMIGPGSKELMFILQLVYYGDLVIPTPSWVSYAPQARIIGRQVHWLPTTRANRWKPTAEALENLCARDPGRPRLVILNSPANPHGYGFDEQELRALAEVARRHRLILLSDEIYGELDYSGAHQSISRYYPEGTIVSSGLSKWCGAGGWRLGTFAFPDNLHWLRQAMATVASETYTSVAAPIQHAAITAFQGGTELEDYLFQSRRILAALAGHHVAALRDAGVELEMPDGAFYLFPDFSPLAARLAGRGIRDSGTLCERLLEETGVATLPGEAFGRPAEELTLRLAFVDFDGEQALAAAAREARDRPLDDAFLRRHCGRCVTAVEKMAAWVVGEATPQ</sequence>
<organism evidence="8 9">
    <name type="scientific">Alloalcanivorax venustensis ISO4</name>
    <dbReference type="NCBI Taxonomy" id="1177184"/>
    <lineage>
        <taxon>Bacteria</taxon>
        <taxon>Pseudomonadati</taxon>
        <taxon>Pseudomonadota</taxon>
        <taxon>Gammaproteobacteria</taxon>
        <taxon>Oceanospirillales</taxon>
        <taxon>Alcanivoracaceae</taxon>
        <taxon>Alloalcanivorax</taxon>
    </lineage>
</organism>
<dbReference type="SUPFAM" id="SSF53383">
    <property type="entry name" value="PLP-dependent transferases"/>
    <property type="match status" value="1"/>
</dbReference>
<dbReference type="Gene3D" id="3.40.640.10">
    <property type="entry name" value="Type I PLP-dependent aspartate aminotransferase-like (Major domain)"/>
    <property type="match status" value="1"/>
</dbReference>
<evidence type="ECO:0000256" key="1">
    <source>
        <dbReference type="ARBA" id="ARBA00001933"/>
    </source>
</evidence>